<dbReference type="InterPro" id="IPR030184">
    <property type="entry name" value="WAT1-related"/>
</dbReference>
<dbReference type="GO" id="GO:0022857">
    <property type="term" value="F:transmembrane transporter activity"/>
    <property type="evidence" value="ECO:0007669"/>
    <property type="project" value="InterPro"/>
</dbReference>
<evidence type="ECO:0000313" key="5">
    <source>
        <dbReference type="EMBL" id="VFU49123.1"/>
    </source>
</evidence>
<feature type="transmembrane region" description="Helical" evidence="4">
    <location>
        <begin position="193"/>
        <end position="214"/>
    </location>
</feature>
<sequence length="299" mass="32712">MLKPGHIFESLAGPGQTMLAVAVQIGYAAVVFFSSMVEKSGMSIYIIVAYRLMFAAVIAVTLALIFARECRPKLTWTVLLQAFLAGLLGGPMAQILLGESISLSSVTFGMALINLIPAMTFALAIAFRLDSLRMRTASGRAKLFGIVIGLCGGMLFTFYRGPRINTWSTHLDLLHLEKLRDNREVVQPRKVSIRFLAVLYALGHCMCNSLWLIIQAKVSEGHQCQYSGTAIISTMAAIQAVIIALCHHRTDHSKWSLGWNARLIVTVSGLREGEGLCSCPFLTRSPFTGRVWILHGVLG</sequence>
<reference evidence="5" key="1">
    <citation type="submission" date="2019-03" db="EMBL/GenBank/DDBJ databases">
        <authorList>
            <person name="Mank J."/>
            <person name="Almeida P."/>
        </authorList>
    </citation>
    <scope>NUCLEOTIDE SEQUENCE</scope>
    <source>
        <strain evidence="5">78183</strain>
    </source>
</reference>
<keyword evidence="1 4" id="KW-0812">Transmembrane</keyword>
<gene>
    <name evidence="5" type="ORF">SVIM_LOCUS323608</name>
</gene>
<dbReference type="AlphaFoldDB" id="A0A6N2MM78"/>
<name>A0A6N2MM78_SALVM</name>
<evidence type="ECO:0008006" key="6">
    <source>
        <dbReference type="Google" id="ProtNLM"/>
    </source>
</evidence>
<feature type="transmembrane region" description="Helical" evidence="4">
    <location>
        <begin position="226"/>
        <end position="245"/>
    </location>
</feature>
<dbReference type="GO" id="GO:0016020">
    <property type="term" value="C:membrane"/>
    <property type="evidence" value="ECO:0007669"/>
    <property type="project" value="InterPro"/>
</dbReference>
<feature type="transmembrane region" description="Helical" evidence="4">
    <location>
        <begin position="108"/>
        <end position="129"/>
    </location>
</feature>
<evidence type="ECO:0000256" key="3">
    <source>
        <dbReference type="ARBA" id="ARBA00023136"/>
    </source>
</evidence>
<feature type="transmembrane region" description="Helical" evidence="4">
    <location>
        <begin position="43"/>
        <end position="67"/>
    </location>
</feature>
<keyword evidence="2 4" id="KW-1133">Transmembrane helix</keyword>
<protein>
    <recommendedName>
        <fullName evidence="6">WAT1-related protein</fullName>
    </recommendedName>
</protein>
<feature type="transmembrane region" description="Helical" evidence="4">
    <location>
        <begin position="141"/>
        <end position="159"/>
    </location>
</feature>
<evidence type="ECO:0000256" key="2">
    <source>
        <dbReference type="ARBA" id="ARBA00022989"/>
    </source>
</evidence>
<organism evidence="5">
    <name type="scientific">Salix viminalis</name>
    <name type="common">Common osier</name>
    <name type="synonym">Basket willow</name>
    <dbReference type="NCBI Taxonomy" id="40686"/>
    <lineage>
        <taxon>Eukaryota</taxon>
        <taxon>Viridiplantae</taxon>
        <taxon>Streptophyta</taxon>
        <taxon>Embryophyta</taxon>
        <taxon>Tracheophyta</taxon>
        <taxon>Spermatophyta</taxon>
        <taxon>Magnoliopsida</taxon>
        <taxon>eudicotyledons</taxon>
        <taxon>Gunneridae</taxon>
        <taxon>Pentapetalae</taxon>
        <taxon>rosids</taxon>
        <taxon>fabids</taxon>
        <taxon>Malpighiales</taxon>
        <taxon>Salicaceae</taxon>
        <taxon>Saliceae</taxon>
        <taxon>Salix</taxon>
    </lineage>
</organism>
<evidence type="ECO:0000256" key="4">
    <source>
        <dbReference type="SAM" id="Phobius"/>
    </source>
</evidence>
<evidence type="ECO:0000256" key="1">
    <source>
        <dbReference type="ARBA" id="ARBA00022692"/>
    </source>
</evidence>
<accession>A0A6N2MM78</accession>
<dbReference type="EMBL" id="CAADRP010001707">
    <property type="protein sequence ID" value="VFU49123.1"/>
    <property type="molecule type" value="Genomic_DNA"/>
</dbReference>
<dbReference type="PANTHER" id="PTHR31218">
    <property type="entry name" value="WAT1-RELATED PROTEIN"/>
    <property type="match status" value="1"/>
</dbReference>
<proteinExistence type="predicted"/>
<feature type="transmembrane region" description="Helical" evidence="4">
    <location>
        <begin position="74"/>
        <end position="96"/>
    </location>
</feature>
<feature type="transmembrane region" description="Helical" evidence="4">
    <location>
        <begin position="18"/>
        <end position="37"/>
    </location>
</feature>
<keyword evidence="3 4" id="KW-0472">Membrane</keyword>